<dbReference type="InterPro" id="IPR036915">
    <property type="entry name" value="Cyclin-like_sf"/>
</dbReference>
<gene>
    <name evidence="8" type="primary">SUA7_2</name>
    <name evidence="8" type="ORF">Q9L58_006115</name>
</gene>
<evidence type="ECO:0000256" key="4">
    <source>
        <dbReference type="ARBA" id="ARBA00023163"/>
    </source>
</evidence>
<keyword evidence="2" id="KW-0677">Repeat</keyword>
<dbReference type="InterPro" id="IPR013137">
    <property type="entry name" value="Znf_TFIIB"/>
</dbReference>
<dbReference type="Gene3D" id="1.10.472.10">
    <property type="entry name" value="Cyclin-like"/>
    <property type="match status" value="1"/>
</dbReference>
<keyword evidence="6" id="KW-0862">Zinc</keyword>
<dbReference type="Pfam" id="PF00382">
    <property type="entry name" value="TFIIB"/>
    <property type="match status" value="2"/>
</dbReference>
<dbReference type="InterPro" id="IPR013150">
    <property type="entry name" value="TFIIB_cyclin"/>
</dbReference>
<evidence type="ECO:0000256" key="3">
    <source>
        <dbReference type="ARBA" id="ARBA00023015"/>
    </source>
</evidence>
<accession>A0ABR3GGE5</accession>
<dbReference type="InterPro" id="IPR013763">
    <property type="entry name" value="Cyclin-like_dom"/>
</dbReference>
<reference evidence="8 9" key="1">
    <citation type="submission" date="2024-02" db="EMBL/GenBank/DDBJ databases">
        <title>Discinaceae phylogenomics.</title>
        <authorList>
            <person name="Dirks A.C."/>
            <person name="James T.Y."/>
        </authorList>
    </citation>
    <scope>NUCLEOTIDE SEQUENCE [LARGE SCALE GENOMIC DNA]</scope>
    <source>
        <strain evidence="8 9">ACD0624</strain>
    </source>
</reference>
<dbReference type="PRINTS" id="PR00685">
    <property type="entry name" value="TIFACTORIIB"/>
</dbReference>
<dbReference type="PROSITE" id="PS51134">
    <property type="entry name" value="ZF_TFIIB"/>
    <property type="match status" value="1"/>
</dbReference>
<keyword evidence="6" id="KW-0863">Zinc-finger</keyword>
<evidence type="ECO:0000256" key="2">
    <source>
        <dbReference type="ARBA" id="ARBA00022737"/>
    </source>
</evidence>
<evidence type="ECO:0000313" key="9">
    <source>
        <dbReference type="Proteomes" id="UP001447188"/>
    </source>
</evidence>
<evidence type="ECO:0000256" key="1">
    <source>
        <dbReference type="ARBA" id="ARBA00010857"/>
    </source>
</evidence>
<feature type="domain" description="TFIIB-type" evidence="7">
    <location>
        <begin position="20"/>
        <end position="53"/>
    </location>
</feature>
<keyword evidence="9" id="KW-1185">Reference proteome</keyword>
<evidence type="ECO:0000256" key="5">
    <source>
        <dbReference type="ARBA" id="ARBA00031706"/>
    </source>
</evidence>
<dbReference type="Pfam" id="PF08271">
    <property type="entry name" value="Zn_Ribbon_TF"/>
    <property type="match status" value="1"/>
</dbReference>
<protein>
    <recommendedName>
        <fullName evidence="5">General transcription factor TFIIB</fullName>
    </recommendedName>
</protein>
<dbReference type="SUPFAM" id="SSF47954">
    <property type="entry name" value="Cyclin-like"/>
    <property type="match status" value="2"/>
</dbReference>
<keyword evidence="4" id="KW-0804">Transcription</keyword>
<dbReference type="CDD" id="cd20551">
    <property type="entry name" value="CYCLIN_TFIIB_rpt1"/>
    <property type="match status" value="1"/>
</dbReference>
<evidence type="ECO:0000313" key="8">
    <source>
        <dbReference type="EMBL" id="KAL0634921.1"/>
    </source>
</evidence>
<comment type="caution">
    <text evidence="8">The sequence shown here is derived from an EMBL/GenBank/DDBJ whole genome shotgun (WGS) entry which is preliminary data.</text>
</comment>
<dbReference type="SUPFAM" id="SSF57783">
    <property type="entry name" value="Zinc beta-ribbon"/>
    <property type="match status" value="1"/>
</dbReference>
<evidence type="ECO:0000256" key="6">
    <source>
        <dbReference type="PROSITE-ProRule" id="PRU00469"/>
    </source>
</evidence>
<dbReference type="PANTHER" id="PTHR11618">
    <property type="entry name" value="TRANSCRIPTION INITIATION FACTOR IIB-RELATED"/>
    <property type="match status" value="1"/>
</dbReference>
<organism evidence="8 9">
    <name type="scientific">Discina gigas</name>
    <dbReference type="NCBI Taxonomy" id="1032678"/>
    <lineage>
        <taxon>Eukaryota</taxon>
        <taxon>Fungi</taxon>
        <taxon>Dikarya</taxon>
        <taxon>Ascomycota</taxon>
        <taxon>Pezizomycotina</taxon>
        <taxon>Pezizomycetes</taxon>
        <taxon>Pezizales</taxon>
        <taxon>Discinaceae</taxon>
        <taxon>Discina</taxon>
    </lineage>
</organism>
<dbReference type="SMART" id="SM00385">
    <property type="entry name" value="CYCLIN"/>
    <property type="match status" value="2"/>
</dbReference>
<sequence length="350" mass="38297">MAQEASSALQTDRWEADYQVKTICPECKRYPANIVDEYASGDTVCADCGLVLGERIVDTRSEWRTFSSDEPSGADPCRVGEAANPLLNGAQLGTSIEFQSNNPKSTELQRAHKRSSGSEVNRVLLAAYAEIGAFCDVIHITQHVSTTAKTLFKLVHDNKALKNKPQAAVIAGCIFIACRQCAVPRTFTEIFALTRIPKKEIGRIFKLLEKFFTTHGVAKAISQAEPGKEVDTSHEYASTTATSSHLLMIRFCNVLNLGVKITSVAEELAKRVEDHDILSGRSTLTSSGAVIYMVSHLMGDEKAMKEVAGAVGVSQGTLRVAYKRLYEARDVIINPGLVERFGCDVRRLPQ</sequence>
<dbReference type="Gene3D" id="1.10.472.170">
    <property type="match status" value="1"/>
</dbReference>
<proteinExistence type="inferred from homology"/>
<dbReference type="PANTHER" id="PTHR11618:SF13">
    <property type="entry name" value="TRANSCRIPTION INITIATION FACTOR IIB"/>
    <property type="match status" value="1"/>
</dbReference>
<keyword evidence="6" id="KW-0479">Metal-binding</keyword>
<dbReference type="InterPro" id="IPR000812">
    <property type="entry name" value="TFIIB"/>
</dbReference>
<dbReference type="EMBL" id="JBBBZM010000081">
    <property type="protein sequence ID" value="KAL0634921.1"/>
    <property type="molecule type" value="Genomic_DNA"/>
</dbReference>
<evidence type="ECO:0000259" key="7">
    <source>
        <dbReference type="PROSITE" id="PS51134"/>
    </source>
</evidence>
<comment type="similarity">
    <text evidence="1">Belongs to the TFIIB family.</text>
</comment>
<dbReference type="Proteomes" id="UP001447188">
    <property type="component" value="Unassembled WGS sequence"/>
</dbReference>
<keyword evidence="3" id="KW-0805">Transcription regulation</keyword>
<name>A0ABR3GGE5_9PEZI</name>